<dbReference type="EMBL" id="CP046172">
    <property type="protein sequence ID" value="QIS15447.1"/>
    <property type="molecule type" value="Genomic_DNA"/>
</dbReference>
<dbReference type="Pfam" id="PF13796">
    <property type="entry name" value="Sensor"/>
    <property type="match status" value="1"/>
</dbReference>
<dbReference type="InterPro" id="IPR003594">
    <property type="entry name" value="HATPase_dom"/>
</dbReference>
<dbReference type="EC" id="2.7.13.3" evidence="2"/>
<dbReference type="Pfam" id="PF07730">
    <property type="entry name" value="HisKA_3"/>
    <property type="match status" value="1"/>
</dbReference>
<dbReference type="Pfam" id="PF02518">
    <property type="entry name" value="HATPase_c"/>
    <property type="match status" value="1"/>
</dbReference>
<gene>
    <name evidence="11" type="ORF">F5544_38105</name>
</gene>
<proteinExistence type="predicted"/>
<dbReference type="GO" id="GO:0000155">
    <property type="term" value="F:phosphorelay sensor kinase activity"/>
    <property type="evidence" value="ECO:0007669"/>
    <property type="project" value="InterPro"/>
</dbReference>
<feature type="domain" description="Histidine kinase/HSP90-like ATPase" evidence="10">
    <location>
        <begin position="323"/>
        <end position="413"/>
    </location>
</feature>
<evidence type="ECO:0000256" key="4">
    <source>
        <dbReference type="ARBA" id="ARBA00022679"/>
    </source>
</evidence>
<keyword evidence="4" id="KW-0808">Transferase</keyword>
<dbReference type="GO" id="GO:0005524">
    <property type="term" value="F:ATP binding"/>
    <property type="evidence" value="ECO:0007669"/>
    <property type="project" value="UniProtKB-KW"/>
</dbReference>
<dbReference type="KEGG" id="nah:F5544_38105"/>
<dbReference type="PANTHER" id="PTHR24421">
    <property type="entry name" value="NITRATE/NITRITE SENSOR PROTEIN NARX-RELATED"/>
    <property type="match status" value="1"/>
</dbReference>
<feature type="transmembrane region" description="Helical" evidence="9">
    <location>
        <begin position="105"/>
        <end position="138"/>
    </location>
</feature>
<keyword evidence="5" id="KW-0547">Nucleotide-binding</keyword>
<keyword evidence="7" id="KW-0067">ATP-binding</keyword>
<evidence type="ECO:0000256" key="8">
    <source>
        <dbReference type="ARBA" id="ARBA00023012"/>
    </source>
</evidence>
<dbReference type="RefSeq" id="WP_167477690.1">
    <property type="nucleotide sequence ID" value="NZ_CP046172.1"/>
</dbReference>
<feature type="transmembrane region" description="Helical" evidence="9">
    <location>
        <begin position="21"/>
        <end position="40"/>
    </location>
</feature>
<keyword evidence="9" id="KW-0472">Membrane</keyword>
<sequence>MFSRREINGRWAVFRRSVAQCARTTAVGLFAIPALVVVLFATPTLLIGIGFLILPVALRVIGRVADLERARIARWSGTRPPDRRVAGRWLPELLADRQTWRDLRWLLVMPLGGTVIGLLGLALTALPIAAAADIALWWLLPAADPIRVPGGFAIDSWFAALTVGVVQLGVEVVLAAFGVPVLSGVGIALSRRLLEPSRTRLLAQELATVRRKRSGAVDAHGADLRRIERDLHDGVQAQLVGLAMRLGLAEQAVRREPEEAAALIAQARAGAEQAMTELRAVLRSIYPPILADRGLDGALSALAAQCAVPTRLEIDLPGPIPANVESAAYHVVAESLTNVAKHAMATRATVTVCATTDLLTIVITDDGHGGIDESAGTGVAGMRGRVEALDGTLSVDSPPGGPTTLRMECPCGS</sequence>
<dbReference type="GO" id="GO:0016020">
    <property type="term" value="C:membrane"/>
    <property type="evidence" value="ECO:0007669"/>
    <property type="project" value="InterPro"/>
</dbReference>
<dbReference type="InterPro" id="IPR025828">
    <property type="entry name" value="Put_sensor_dom"/>
</dbReference>
<keyword evidence="6 11" id="KW-0418">Kinase</keyword>
<evidence type="ECO:0000256" key="3">
    <source>
        <dbReference type="ARBA" id="ARBA00022553"/>
    </source>
</evidence>
<keyword evidence="3" id="KW-0597">Phosphoprotein</keyword>
<dbReference type="Proteomes" id="UP000503540">
    <property type="component" value="Chromosome"/>
</dbReference>
<evidence type="ECO:0000256" key="9">
    <source>
        <dbReference type="SAM" id="Phobius"/>
    </source>
</evidence>
<comment type="catalytic activity">
    <reaction evidence="1">
        <text>ATP + protein L-histidine = ADP + protein N-phospho-L-histidine.</text>
        <dbReference type="EC" id="2.7.13.3"/>
    </reaction>
</comment>
<evidence type="ECO:0000313" key="12">
    <source>
        <dbReference type="Proteomes" id="UP000503540"/>
    </source>
</evidence>
<keyword evidence="9" id="KW-1133">Transmembrane helix</keyword>
<evidence type="ECO:0000256" key="5">
    <source>
        <dbReference type="ARBA" id="ARBA00022741"/>
    </source>
</evidence>
<feature type="transmembrane region" description="Helical" evidence="9">
    <location>
        <begin position="46"/>
        <end position="65"/>
    </location>
</feature>
<keyword evidence="8" id="KW-0902">Two-component regulatory system</keyword>
<keyword evidence="9" id="KW-0812">Transmembrane</keyword>
<evidence type="ECO:0000313" key="11">
    <source>
        <dbReference type="EMBL" id="QIS15447.1"/>
    </source>
</evidence>
<reference evidence="11 12" key="1">
    <citation type="journal article" date="2019" name="ACS Chem. Biol.">
        <title>Identification and Mobilization of a Cryptic Antibiotic Biosynthesis Gene Locus from a Human-Pathogenic Nocardia Isolate.</title>
        <authorList>
            <person name="Herisse M."/>
            <person name="Ishida K."/>
            <person name="Porter J.L."/>
            <person name="Howden B."/>
            <person name="Hertweck C."/>
            <person name="Stinear T.P."/>
            <person name="Pidot S.J."/>
        </authorList>
    </citation>
    <scope>NUCLEOTIDE SEQUENCE [LARGE SCALE GENOMIC DNA]</scope>
    <source>
        <strain evidence="11 12">AUSMDU00012717</strain>
    </source>
</reference>
<dbReference type="InterPro" id="IPR036890">
    <property type="entry name" value="HATPase_C_sf"/>
</dbReference>
<organism evidence="11 12">
    <name type="scientific">Nocardia arthritidis</name>
    <dbReference type="NCBI Taxonomy" id="228602"/>
    <lineage>
        <taxon>Bacteria</taxon>
        <taxon>Bacillati</taxon>
        <taxon>Actinomycetota</taxon>
        <taxon>Actinomycetes</taxon>
        <taxon>Mycobacteriales</taxon>
        <taxon>Nocardiaceae</taxon>
        <taxon>Nocardia</taxon>
    </lineage>
</organism>
<evidence type="ECO:0000259" key="10">
    <source>
        <dbReference type="SMART" id="SM00387"/>
    </source>
</evidence>
<dbReference type="CDD" id="cd16917">
    <property type="entry name" value="HATPase_UhpB-NarQ-NarX-like"/>
    <property type="match status" value="1"/>
</dbReference>
<dbReference type="SMART" id="SM00387">
    <property type="entry name" value="HATPase_c"/>
    <property type="match status" value="1"/>
</dbReference>
<dbReference type="GO" id="GO:0046983">
    <property type="term" value="F:protein dimerization activity"/>
    <property type="evidence" value="ECO:0007669"/>
    <property type="project" value="InterPro"/>
</dbReference>
<dbReference type="InterPro" id="IPR050482">
    <property type="entry name" value="Sensor_HK_TwoCompSys"/>
</dbReference>
<keyword evidence="12" id="KW-1185">Reference proteome</keyword>
<accession>A0A6G9YQS4</accession>
<dbReference type="InterPro" id="IPR011712">
    <property type="entry name" value="Sig_transdc_His_kin_sub3_dim/P"/>
</dbReference>
<protein>
    <recommendedName>
        <fullName evidence="2">histidine kinase</fullName>
        <ecNumber evidence="2">2.7.13.3</ecNumber>
    </recommendedName>
</protein>
<dbReference type="Gene3D" id="1.20.5.1930">
    <property type="match status" value="1"/>
</dbReference>
<dbReference type="SUPFAM" id="SSF55874">
    <property type="entry name" value="ATPase domain of HSP90 chaperone/DNA topoisomerase II/histidine kinase"/>
    <property type="match status" value="1"/>
</dbReference>
<dbReference type="PANTHER" id="PTHR24421:SF10">
    <property type="entry name" value="NITRATE_NITRITE SENSOR PROTEIN NARQ"/>
    <property type="match status" value="1"/>
</dbReference>
<feature type="transmembrane region" description="Helical" evidence="9">
    <location>
        <begin position="158"/>
        <end position="189"/>
    </location>
</feature>
<evidence type="ECO:0000256" key="7">
    <source>
        <dbReference type="ARBA" id="ARBA00022840"/>
    </source>
</evidence>
<dbReference type="AlphaFoldDB" id="A0A6G9YQS4"/>
<evidence type="ECO:0000256" key="1">
    <source>
        <dbReference type="ARBA" id="ARBA00000085"/>
    </source>
</evidence>
<evidence type="ECO:0000256" key="6">
    <source>
        <dbReference type="ARBA" id="ARBA00022777"/>
    </source>
</evidence>
<dbReference type="Gene3D" id="3.30.565.10">
    <property type="entry name" value="Histidine kinase-like ATPase, C-terminal domain"/>
    <property type="match status" value="1"/>
</dbReference>
<name>A0A6G9YQS4_9NOCA</name>
<evidence type="ECO:0000256" key="2">
    <source>
        <dbReference type="ARBA" id="ARBA00012438"/>
    </source>
</evidence>